<dbReference type="SUPFAM" id="SSF53098">
    <property type="entry name" value="Ribonuclease H-like"/>
    <property type="match status" value="1"/>
</dbReference>
<evidence type="ECO:0000313" key="15">
    <source>
        <dbReference type="Proteomes" id="UP000470384"/>
    </source>
</evidence>
<dbReference type="PANTHER" id="PTHR10642:SF26">
    <property type="entry name" value="RIBONUCLEASE H1"/>
    <property type="match status" value="1"/>
</dbReference>
<feature type="binding site" evidence="11">
    <location>
        <position position="69"/>
    </location>
    <ligand>
        <name>Mg(2+)</name>
        <dbReference type="ChEBI" id="CHEBI:18420"/>
        <label>1</label>
    </ligand>
</feature>
<proteinExistence type="inferred from homology"/>
<dbReference type="InterPro" id="IPR050092">
    <property type="entry name" value="RNase_H"/>
</dbReference>
<dbReference type="GO" id="GO:0000287">
    <property type="term" value="F:magnesium ion binding"/>
    <property type="evidence" value="ECO:0007669"/>
    <property type="project" value="UniProtKB-UniRule"/>
</dbReference>
<evidence type="ECO:0000256" key="1">
    <source>
        <dbReference type="ARBA" id="ARBA00000077"/>
    </source>
</evidence>
<comment type="similarity">
    <text evidence="3 11">Belongs to the RNase H family.</text>
</comment>
<evidence type="ECO:0000256" key="4">
    <source>
        <dbReference type="ARBA" id="ARBA00011245"/>
    </source>
</evidence>
<keyword evidence="10 11" id="KW-0460">Magnesium</keyword>
<dbReference type="PROSITE" id="PS50879">
    <property type="entry name" value="RNASE_H_1"/>
    <property type="match status" value="1"/>
</dbReference>
<organism evidence="14 15">
    <name type="scientific">Pyruvatibacter mobilis</name>
    <dbReference type="NCBI Taxonomy" id="1712261"/>
    <lineage>
        <taxon>Bacteria</taxon>
        <taxon>Pseudomonadati</taxon>
        <taxon>Pseudomonadota</taxon>
        <taxon>Alphaproteobacteria</taxon>
        <taxon>Hyphomicrobiales</taxon>
        <taxon>Parvibaculaceae</taxon>
        <taxon>Pyruvatibacter</taxon>
    </lineage>
</organism>
<keyword evidence="11" id="KW-0963">Cytoplasm</keyword>
<feature type="domain" description="RNase H type-1" evidence="13">
    <location>
        <begin position="1"/>
        <end position="141"/>
    </location>
</feature>
<dbReference type="GeneID" id="300655394"/>
<dbReference type="InterPro" id="IPR036397">
    <property type="entry name" value="RNaseH_sf"/>
</dbReference>
<evidence type="ECO:0000256" key="7">
    <source>
        <dbReference type="ARBA" id="ARBA00022723"/>
    </source>
</evidence>
<evidence type="ECO:0000259" key="13">
    <source>
        <dbReference type="PROSITE" id="PS50879"/>
    </source>
</evidence>
<dbReference type="Gene3D" id="3.30.420.10">
    <property type="entry name" value="Ribonuclease H-like superfamily/Ribonuclease H"/>
    <property type="match status" value="1"/>
</dbReference>
<gene>
    <name evidence="11 14" type="primary">rnhA</name>
    <name evidence="14" type="ORF">GTQ45_10925</name>
</gene>
<evidence type="ECO:0000256" key="10">
    <source>
        <dbReference type="ARBA" id="ARBA00022842"/>
    </source>
</evidence>
<evidence type="ECO:0000256" key="5">
    <source>
        <dbReference type="ARBA" id="ARBA00012180"/>
    </source>
</evidence>
<protein>
    <recommendedName>
        <fullName evidence="5 11">Ribonuclease H</fullName>
        <shortName evidence="11">RNase H</shortName>
        <ecNumber evidence="5 11">3.1.26.4</ecNumber>
    </recommendedName>
</protein>
<dbReference type="AlphaFoldDB" id="A0A845QC68"/>
<dbReference type="FunFam" id="3.30.420.10:FF:000089">
    <property type="entry name" value="Ribonuclease H"/>
    <property type="match status" value="1"/>
</dbReference>
<dbReference type="Proteomes" id="UP000470384">
    <property type="component" value="Unassembled WGS sequence"/>
</dbReference>
<feature type="binding site" evidence="11">
    <location>
        <position position="133"/>
    </location>
    <ligand>
        <name>Mg(2+)</name>
        <dbReference type="ChEBI" id="CHEBI:18420"/>
        <label>2</label>
    </ligand>
</feature>
<comment type="caution">
    <text evidence="14">The sequence shown here is derived from an EMBL/GenBank/DDBJ whole genome shotgun (WGS) entry which is preliminary data.</text>
</comment>
<dbReference type="OrthoDB" id="7845843at2"/>
<keyword evidence="7 11" id="KW-0479">Metal-binding</keyword>
<feature type="binding site" evidence="11">
    <location>
        <position position="47"/>
    </location>
    <ligand>
        <name>Mg(2+)</name>
        <dbReference type="ChEBI" id="CHEBI:18420"/>
        <label>1</label>
    </ligand>
</feature>
<evidence type="ECO:0000256" key="6">
    <source>
        <dbReference type="ARBA" id="ARBA00022722"/>
    </source>
</evidence>
<keyword evidence="8 11" id="KW-0255">Endonuclease</keyword>
<dbReference type="InterPro" id="IPR012337">
    <property type="entry name" value="RNaseH-like_sf"/>
</dbReference>
<reference evidence="14 15" key="1">
    <citation type="journal article" date="2016" name="Int. J. Syst. Evol. Microbiol.">
        <title>Pyruvatibacter mobilis gen. nov., sp. nov., a marine bacterium from the culture broth of Picochlorum sp. 122.</title>
        <authorList>
            <person name="Wang G."/>
            <person name="Tang M."/>
            <person name="Wu H."/>
            <person name="Dai S."/>
            <person name="Li T."/>
            <person name="Chen C."/>
            <person name="He H."/>
            <person name="Fan J."/>
            <person name="Xiang W."/>
            <person name="Li X."/>
        </authorList>
    </citation>
    <scope>NUCLEOTIDE SEQUENCE [LARGE SCALE GENOMIC DNA]</scope>
    <source>
        <strain evidence="14 15">GYP-11</strain>
    </source>
</reference>
<dbReference type="InterPro" id="IPR022892">
    <property type="entry name" value="RNaseHI"/>
</dbReference>
<dbReference type="Pfam" id="PF00075">
    <property type="entry name" value="RNase_H"/>
    <property type="match status" value="1"/>
</dbReference>
<evidence type="ECO:0000256" key="11">
    <source>
        <dbReference type="HAMAP-Rule" id="MF_00042"/>
    </source>
</evidence>
<evidence type="ECO:0000256" key="3">
    <source>
        <dbReference type="ARBA" id="ARBA00005300"/>
    </source>
</evidence>
<dbReference type="GO" id="GO:0043137">
    <property type="term" value="P:DNA replication, removal of RNA primer"/>
    <property type="evidence" value="ECO:0007669"/>
    <property type="project" value="TreeGrafter"/>
</dbReference>
<name>A0A845QC68_9HYPH</name>
<evidence type="ECO:0000256" key="9">
    <source>
        <dbReference type="ARBA" id="ARBA00022801"/>
    </source>
</evidence>
<dbReference type="EC" id="3.1.26.4" evidence="5 11"/>
<dbReference type="HAMAP" id="MF_00042">
    <property type="entry name" value="RNase_H"/>
    <property type="match status" value="1"/>
</dbReference>
<dbReference type="CDD" id="cd09278">
    <property type="entry name" value="RNase_HI_prokaryote_like"/>
    <property type="match status" value="1"/>
</dbReference>
<comment type="function">
    <text evidence="2 11">Endonuclease that specifically degrades the RNA of RNA-DNA hybrids.</text>
</comment>
<dbReference type="GO" id="GO:0003676">
    <property type="term" value="F:nucleic acid binding"/>
    <property type="evidence" value="ECO:0007669"/>
    <property type="project" value="InterPro"/>
</dbReference>
<keyword evidence="9 11" id="KW-0378">Hydrolase</keyword>
<dbReference type="PANTHER" id="PTHR10642">
    <property type="entry name" value="RIBONUCLEASE H1"/>
    <property type="match status" value="1"/>
</dbReference>
<evidence type="ECO:0000313" key="14">
    <source>
        <dbReference type="EMBL" id="NBG96245.1"/>
    </source>
</evidence>
<feature type="binding site" evidence="11">
    <location>
        <position position="9"/>
    </location>
    <ligand>
        <name>Mg(2+)</name>
        <dbReference type="ChEBI" id="CHEBI:18420"/>
        <label>1</label>
    </ligand>
</feature>
<comment type="subunit">
    <text evidence="4 11">Monomer.</text>
</comment>
<accession>A0A845QC68</accession>
<feature type="binding site" evidence="11">
    <location>
        <position position="9"/>
    </location>
    <ligand>
        <name>Mg(2+)</name>
        <dbReference type="ChEBI" id="CHEBI:18420"/>
        <label>2</label>
    </ligand>
</feature>
<dbReference type="InterPro" id="IPR002156">
    <property type="entry name" value="RNaseH_domain"/>
</dbReference>
<keyword evidence="15" id="KW-1185">Reference proteome</keyword>
<dbReference type="GO" id="GO:0005737">
    <property type="term" value="C:cytoplasm"/>
    <property type="evidence" value="ECO:0007669"/>
    <property type="project" value="UniProtKB-SubCell"/>
</dbReference>
<dbReference type="GO" id="GO:0004523">
    <property type="term" value="F:RNA-DNA hybrid ribonuclease activity"/>
    <property type="evidence" value="ECO:0007669"/>
    <property type="project" value="UniProtKB-UniRule"/>
</dbReference>
<evidence type="ECO:0000256" key="8">
    <source>
        <dbReference type="ARBA" id="ARBA00022759"/>
    </source>
</evidence>
<comment type="subcellular location">
    <subcellularLocation>
        <location evidence="11">Cytoplasm</location>
    </subcellularLocation>
</comment>
<comment type="catalytic activity">
    <reaction evidence="1 11">
        <text>Endonucleolytic cleavage to 5'-phosphomonoester.</text>
        <dbReference type="EC" id="3.1.26.4"/>
    </reaction>
</comment>
<dbReference type="EMBL" id="WXYQ01000007">
    <property type="protein sequence ID" value="NBG96245.1"/>
    <property type="molecule type" value="Genomic_DNA"/>
</dbReference>
<dbReference type="NCBIfam" id="NF001236">
    <property type="entry name" value="PRK00203.1"/>
    <property type="match status" value="1"/>
</dbReference>
<sequence length="144" mass="15894">MTRVDVYTDGACSGNPGPGGWGAVLISGGNEKEISGGEPGTTNNRMELMAAIMALEAMKRPVEVHLHTDSTYVRDGITKWIHGWKKNGWKTAAKKPVKNADLWQRLEEAAGRHKVEWHWVKGHAGHPQNERADELARGGLEAYR</sequence>
<evidence type="ECO:0000256" key="2">
    <source>
        <dbReference type="ARBA" id="ARBA00004065"/>
    </source>
</evidence>
<feature type="region of interest" description="Disordered" evidence="12">
    <location>
        <begin position="123"/>
        <end position="144"/>
    </location>
</feature>
<dbReference type="RefSeq" id="WP_027840778.1">
    <property type="nucleotide sequence ID" value="NZ_BMHN01000001.1"/>
</dbReference>
<evidence type="ECO:0000256" key="12">
    <source>
        <dbReference type="SAM" id="MobiDB-lite"/>
    </source>
</evidence>
<comment type="cofactor">
    <cofactor evidence="11">
        <name>Mg(2+)</name>
        <dbReference type="ChEBI" id="CHEBI:18420"/>
    </cofactor>
    <text evidence="11">Binds 1 Mg(2+) ion per subunit. May bind a second metal ion at a regulatory site, or after substrate binding.</text>
</comment>
<keyword evidence="6 11" id="KW-0540">Nuclease</keyword>